<gene>
    <name evidence="18" type="ORF">DWX97_20265</name>
</gene>
<keyword evidence="14" id="KW-0472">Membrane</keyword>
<dbReference type="FunFam" id="2.130.10.10:FF:001991">
    <property type="entry name" value="Two-component system sensor histidine kinase/response regulator, hybrid (One-component system)"/>
    <property type="match status" value="1"/>
</dbReference>
<dbReference type="Gene3D" id="2.130.10.10">
    <property type="entry name" value="YVTN repeat-like/Quinoprotein amine dehydrogenase"/>
    <property type="match status" value="3"/>
</dbReference>
<dbReference type="SUPFAM" id="SSF47384">
    <property type="entry name" value="Homodimeric domain of signal transducing histidine kinase"/>
    <property type="match status" value="1"/>
</dbReference>
<evidence type="ECO:0000259" key="15">
    <source>
        <dbReference type="PROSITE" id="PS01124"/>
    </source>
</evidence>
<dbReference type="Pfam" id="PF00512">
    <property type="entry name" value="HisKA"/>
    <property type="match status" value="1"/>
</dbReference>
<dbReference type="EC" id="2.7.13.3" evidence="2"/>
<dbReference type="SMART" id="SM00388">
    <property type="entry name" value="HisKA"/>
    <property type="match status" value="1"/>
</dbReference>
<feature type="compositionally biased region" description="Basic and acidic residues" evidence="13">
    <location>
        <begin position="1324"/>
        <end position="1341"/>
    </location>
</feature>
<dbReference type="Proteomes" id="UP000283341">
    <property type="component" value="Unassembled WGS sequence"/>
</dbReference>
<dbReference type="InterPro" id="IPR018060">
    <property type="entry name" value="HTH_AraC"/>
</dbReference>
<feature type="modified residue" description="4-aspartylphosphate" evidence="12">
    <location>
        <position position="1127"/>
    </location>
</feature>
<dbReference type="InterPro" id="IPR001789">
    <property type="entry name" value="Sig_transdc_resp-reg_receiver"/>
</dbReference>
<dbReference type="InterPro" id="IPR009057">
    <property type="entry name" value="Homeodomain-like_sf"/>
</dbReference>
<dbReference type="GO" id="GO:0003700">
    <property type="term" value="F:DNA-binding transcription factor activity"/>
    <property type="evidence" value="ECO:0007669"/>
    <property type="project" value="InterPro"/>
</dbReference>
<dbReference type="FunFam" id="3.40.50.2300:FF:000138">
    <property type="entry name" value="Two-component system sensor histidine kinase/response regulator"/>
    <property type="match status" value="1"/>
</dbReference>
<dbReference type="InterPro" id="IPR011123">
    <property type="entry name" value="Y_Y_Y"/>
</dbReference>
<feature type="domain" description="HTH araC/xylS-type" evidence="15">
    <location>
        <begin position="1228"/>
        <end position="1327"/>
    </location>
</feature>
<dbReference type="Pfam" id="PF07494">
    <property type="entry name" value="Reg_prop"/>
    <property type="match status" value="1"/>
</dbReference>
<evidence type="ECO:0000256" key="4">
    <source>
        <dbReference type="ARBA" id="ARBA00022679"/>
    </source>
</evidence>
<name>A0A412IB25_9BACE</name>
<dbReference type="Gene3D" id="1.10.10.60">
    <property type="entry name" value="Homeodomain-like"/>
    <property type="match status" value="1"/>
</dbReference>
<evidence type="ECO:0000259" key="17">
    <source>
        <dbReference type="PROSITE" id="PS50110"/>
    </source>
</evidence>
<evidence type="ECO:0000256" key="9">
    <source>
        <dbReference type="ARBA" id="ARBA00023015"/>
    </source>
</evidence>
<dbReference type="FunFam" id="1.10.10.60:FF:000284">
    <property type="entry name" value="Two-component system sensor histidine kinase/response regulator"/>
    <property type="match status" value="1"/>
</dbReference>
<dbReference type="Gene3D" id="2.60.40.10">
    <property type="entry name" value="Immunoglobulins"/>
    <property type="match status" value="1"/>
</dbReference>
<evidence type="ECO:0000256" key="14">
    <source>
        <dbReference type="SAM" id="Phobius"/>
    </source>
</evidence>
<keyword evidence="3 12" id="KW-0597">Phosphoprotein</keyword>
<dbReference type="InterPro" id="IPR015943">
    <property type="entry name" value="WD40/YVTN_repeat-like_dom_sf"/>
</dbReference>
<dbReference type="Pfam" id="PF12833">
    <property type="entry name" value="HTH_18"/>
    <property type="match status" value="1"/>
</dbReference>
<dbReference type="PANTHER" id="PTHR43547:SF2">
    <property type="entry name" value="HYBRID SIGNAL TRANSDUCTION HISTIDINE KINASE C"/>
    <property type="match status" value="1"/>
</dbReference>
<evidence type="ECO:0000256" key="6">
    <source>
        <dbReference type="ARBA" id="ARBA00022777"/>
    </source>
</evidence>
<keyword evidence="11" id="KW-0804">Transcription</keyword>
<evidence type="ECO:0000313" key="19">
    <source>
        <dbReference type="Proteomes" id="UP000283341"/>
    </source>
</evidence>
<dbReference type="PRINTS" id="PR00344">
    <property type="entry name" value="BCTRLSENSOR"/>
</dbReference>
<evidence type="ECO:0000256" key="13">
    <source>
        <dbReference type="SAM" id="MobiDB-lite"/>
    </source>
</evidence>
<evidence type="ECO:0000313" key="18">
    <source>
        <dbReference type="EMBL" id="RGS34099.1"/>
    </source>
</evidence>
<dbReference type="GO" id="GO:0005524">
    <property type="term" value="F:ATP binding"/>
    <property type="evidence" value="ECO:0007669"/>
    <property type="project" value="UniProtKB-KW"/>
</dbReference>
<keyword evidence="6 18" id="KW-0418">Kinase</keyword>
<evidence type="ECO:0000256" key="7">
    <source>
        <dbReference type="ARBA" id="ARBA00022840"/>
    </source>
</evidence>
<dbReference type="SMART" id="SM00448">
    <property type="entry name" value="REC"/>
    <property type="match status" value="1"/>
</dbReference>
<evidence type="ECO:0000256" key="1">
    <source>
        <dbReference type="ARBA" id="ARBA00000085"/>
    </source>
</evidence>
<dbReference type="GO" id="GO:0043565">
    <property type="term" value="F:sequence-specific DNA binding"/>
    <property type="evidence" value="ECO:0007669"/>
    <property type="project" value="InterPro"/>
</dbReference>
<evidence type="ECO:0000256" key="8">
    <source>
        <dbReference type="ARBA" id="ARBA00023012"/>
    </source>
</evidence>
<dbReference type="InterPro" id="IPR011110">
    <property type="entry name" value="Reg_prop"/>
</dbReference>
<dbReference type="Pfam" id="PF00072">
    <property type="entry name" value="Response_reg"/>
    <property type="match status" value="1"/>
</dbReference>
<dbReference type="SUPFAM" id="SSF63829">
    <property type="entry name" value="Calcium-dependent phosphotriesterase"/>
    <property type="match status" value="3"/>
</dbReference>
<dbReference type="InterPro" id="IPR036097">
    <property type="entry name" value="HisK_dim/P_sf"/>
</dbReference>
<dbReference type="GO" id="GO:0000155">
    <property type="term" value="F:phosphorelay sensor kinase activity"/>
    <property type="evidence" value="ECO:0007669"/>
    <property type="project" value="InterPro"/>
</dbReference>
<dbReference type="PROSITE" id="PS01124">
    <property type="entry name" value="HTH_ARAC_FAMILY_2"/>
    <property type="match status" value="1"/>
</dbReference>
<dbReference type="PANTHER" id="PTHR43547">
    <property type="entry name" value="TWO-COMPONENT HISTIDINE KINASE"/>
    <property type="match status" value="1"/>
</dbReference>
<dbReference type="PROSITE" id="PS00041">
    <property type="entry name" value="HTH_ARAC_FAMILY_1"/>
    <property type="match status" value="1"/>
</dbReference>
<dbReference type="PROSITE" id="PS50109">
    <property type="entry name" value="HIS_KIN"/>
    <property type="match status" value="1"/>
</dbReference>
<dbReference type="FunFam" id="3.30.565.10:FF:000037">
    <property type="entry name" value="Hybrid sensor histidine kinase/response regulator"/>
    <property type="match status" value="1"/>
</dbReference>
<dbReference type="InterPro" id="IPR036890">
    <property type="entry name" value="HATPase_C_sf"/>
</dbReference>
<evidence type="ECO:0000256" key="5">
    <source>
        <dbReference type="ARBA" id="ARBA00022741"/>
    </source>
</evidence>
<keyword evidence="4" id="KW-0808">Transferase</keyword>
<evidence type="ECO:0000259" key="16">
    <source>
        <dbReference type="PROSITE" id="PS50109"/>
    </source>
</evidence>
<dbReference type="Gene3D" id="3.40.50.2300">
    <property type="match status" value="1"/>
</dbReference>
<reference evidence="18 19" key="1">
    <citation type="submission" date="2018-08" db="EMBL/GenBank/DDBJ databases">
        <title>A genome reference for cultivated species of the human gut microbiota.</title>
        <authorList>
            <person name="Zou Y."/>
            <person name="Xue W."/>
            <person name="Luo G."/>
        </authorList>
    </citation>
    <scope>NUCLEOTIDE SEQUENCE [LARGE SCALE GENOMIC DNA]</scope>
    <source>
        <strain evidence="18 19">AF22-3AC</strain>
    </source>
</reference>
<dbReference type="InterPro" id="IPR004358">
    <property type="entry name" value="Sig_transdc_His_kin-like_C"/>
</dbReference>
<feature type="region of interest" description="Disordered" evidence="13">
    <location>
        <begin position="1322"/>
        <end position="1347"/>
    </location>
</feature>
<dbReference type="InterPro" id="IPR003661">
    <property type="entry name" value="HisK_dim/P_dom"/>
</dbReference>
<dbReference type="RefSeq" id="WP_118403461.1">
    <property type="nucleotide sequence ID" value="NZ_JADNFX010000069.1"/>
</dbReference>
<dbReference type="Pfam" id="PF07495">
    <property type="entry name" value="Y_Y_Y"/>
    <property type="match status" value="1"/>
</dbReference>
<evidence type="ECO:0000256" key="12">
    <source>
        <dbReference type="PROSITE-ProRule" id="PRU00169"/>
    </source>
</evidence>
<evidence type="ECO:0000256" key="3">
    <source>
        <dbReference type="ARBA" id="ARBA00022553"/>
    </source>
</evidence>
<feature type="transmembrane region" description="Helical" evidence="14">
    <location>
        <begin position="778"/>
        <end position="800"/>
    </location>
</feature>
<protein>
    <recommendedName>
        <fullName evidence="2">histidine kinase</fullName>
        <ecNumber evidence="2">2.7.13.3</ecNumber>
    </recommendedName>
</protein>
<feature type="domain" description="Response regulatory" evidence="17">
    <location>
        <begin position="1079"/>
        <end position="1194"/>
    </location>
</feature>
<dbReference type="SUPFAM" id="SSF55874">
    <property type="entry name" value="ATPase domain of HSP90 chaperone/DNA topoisomerase II/histidine kinase"/>
    <property type="match status" value="1"/>
</dbReference>
<dbReference type="InterPro" id="IPR005467">
    <property type="entry name" value="His_kinase_dom"/>
</dbReference>
<feature type="domain" description="Histidine kinase" evidence="16">
    <location>
        <begin position="821"/>
        <end position="1038"/>
    </location>
</feature>
<dbReference type="InterPro" id="IPR018062">
    <property type="entry name" value="HTH_AraC-typ_CS"/>
</dbReference>
<keyword evidence="7" id="KW-0067">ATP-binding</keyword>
<dbReference type="Gene3D" id="3.30.565.10">
    <property type="entry name" value="Histidine kinase-like ATPase, C-terminal domain"/>
    <property type="match status" value="1"/>
</dbReference>
<dbReference type="CDD" id="cd00082">
    <property type="entry name" value="HisKA"/>
    <property type="match status" value="1"/>
</dbReference>
<evidence type="ECO:0000256" key="11">
    <source>
        <dbReference type="ARBA" id="ARBA00023163"/>
    </source>
</evidence>
<keyword evidence="14" id="KW-1133">Transmembrane helix</keyword>
<keyword evidence="5" id="KW-0547">Nucleotide-binding</keyword>
<dbReference type="SUPFAM" id="SSF52172">
    <property type="entry name" value="CheY-like"/>
    <property type="match status" value="1"/>
</dbReference>
<dbReference type="Pfam" id="PF02518">
    <property type="entry name" value="HATPase_c"/>
    <property type="match status" value="1"/>
</dbReference>
<keyword evidence="14" id="KW-0812">Transmembrane</keyword>
<sequence length="1347" mass="153130">MNRRRFYQQRKTSMLFAILVFFTQVCVAQAYKYISMEDGLGSQKVYRILQDSLGYMWFLTQEGPDRYNGKEIKHYELTDKGQKLNMQFSLNWLYMADDGVLWGTGRKGRIFRYEQGRDRFEQVYMPPLPEKGISSPNITYSYMDHSGRIWLCSKEQMALFDTRTGKISQLSSSIISNVTSIAQIDRANFFIGTESGLYRAVLDESRTLLSCTPAYNLHAPVSELFFSAALKKLFVGTFKQGVWICDLNTSQENRSDETLSDVNIKRIIPFGEREILIATDGKGIYRMNIDTCYAVPYIVADYNIHNGMNGNNINDVHVDHEGRIWIANYPSGITIRDNRYSGYRWTRHSVGNRQSLVNNQVHDVIEDSEGDLWFGTSNGISLYSSATGEWHSFFSTFDHELEDKNHIFLTLCEISPGIILAGGFTSGLYQIDKRALTVDYIASSLFFHLDLRPDQYIRDIRKDSEGNIWSGGFYNLKCFDLKSGKSRLYSGLNSITCIREKDDSSMWIGTSAGLYLLDKFSGKYRSIDMPVESMHIHALYQGDDGVLYIGTSGSGLVLYNPEEEAFAQYYTDNCALISNNIYTILPKPDGDLLLSTENGIVHFSPRRMSFNNWTREQGLMSVCFNPGAGVLHSSGRFVLGSNDGVIGFPSDMHIPIPTFSPMLFSDLNISYQPVYPGDEGSPLETDINDTKVLKLKYEQNTFSLRASSINYDYPSNILYSWRLEGFYDEWTTPSSNGLMRFTNIPSGKYMLHVRSVSNEEKYKSYEQRSMLIIISTPLWATPWAIAGYIMLVVLVCVILFRIITLRKQKRISEEKTRFFINTAHDIRTPLTLIKAPLEELRNKDMVNEEGKGHVSMALRNVDVLLRLITNLINFERINTYSSHMYIAEYELGTYMSGICDTFHAYANIKHIRLTYESNFQYLNVWFDRDKMDSIMKNILSNAMKYTPENGNIYVSASEYEDGWGIEVKDTGIGIPRNEQKGLFHTYFRGSNAVNLRVSGSGIGLALVHRLVRLHGGKITIESTAEQGTLVRIIFPKGNKHFRKASIISATPERSISMPEIVTPALSAVTPKQCDASSQRILIVEDNDDLRIYLVNTLGEDYLVQSCHNGKEALEILPEFKPNLVLSDIMMPEMSGDELCAAIKGNIETSHIPVLLLTALGDEKNMLEGLKIGADDYMAKPFSISILKASVNRLISNRILLHKKYGSPNFETEKWPKGCRDTLDWKFIASVRENVEKNMADPDFTVDMLCSLHHMSRSSFYNKVKALTDCSPADYVRLIRMQYAARMLKEGEHSITEIADMTGFCDAKYFREVFRKHFGVSPSEYRGKGTAEKENSDLKQDNDGSVSK</sequence>
<organism evidence="18 19">
    <name type="scientific">Bacteroides cellulosilyticus</name>
    <dbReference type="NCBI Taxonomy" id="246787"/>
    <lineage>
        <taxon>Bacteria</taxon>
        <taxon>Pseudomonadati</taxon>
        <taxon>Bacteroidota</taxon>
        <taxon>Bacteroidia</taxon>
        <taxon>Bacteroidales</taxon>
        <taxon>Bacteroidaceae</taxon>
        <taxon>Bacteroides</taxon>
    </lineage>
</organism>
<dbReference type="InterPro" id="IPR013783">
    <property type="entry name" value="Ig-like_fold"/>
</dbReference>
<comment type="caution">
    <text evidence="18">The sequence shown here is derived from an EMBL/GenBank/DDBJ whole genome shotgun (WGS) entry which is preliminary data.</text>
</comment>
<dbReference type="InterPro" id="IPR003594">
    <property type="entry name" value="HATPase_dom"/>
</dbReference>
<dbReference type="SUPFAM" id="SSF46689">
    <property type="entry name" value="Homeodomain-like"/>
    <property type="match status" value="1"/>
</dbReference>
<accession>A0A412IB25</accession>
<dbReference type="SMART" id="SM00342">
    <property type="entry name" value="HTH_ARAC"/>
    <property type="match status" value="1"/>
</dbReference>
<evidence type="ECO:0000256" key="2">
    <source>
        <dbReference type="ARBA" id="ARBA00012438"/>
    </source>
</evidence>
<proteinExistence type="predicted"/>
<evidence type="ECO:0000256" key="10">
    <source>
        <dbReference type="ARBA" id="ARBA00023125"/>
    </source>
</evidence>
<comment type="catalytic activity">
    <reaction evidence="1">
        <text>ATP + protein L-histidine = ADP + protein N-phospho-L-histidine.</text>
        <dbReference type="EC" id="2.7.13.3"/>
    </reaction>
</comment>
<dbReference type="InterPro" id="IPR011006">
    <property type="entry name" value="CheY-like_superfamily"/>
</dbReference>
<keyword evidence="8" id="KW-0902">Two-component regulatory system</keyword>
<dbReference type="SMART" id="SM00387">
    <property type="entry name" value="HATPase_c"/>
    <property type="match status" value="1"/>
</dbReference>
<dbReference type="EMBL" id="QRVJ01000024">
    <property type="protein sequence ID" value="RGS34099.1"/>
    <property type="molecule type" value="Genomic_DNA"/>
</dbReference>
<dbReference type="PROSITE" id="PS50110">
    <property type="entry name" value="RESPONSE_REGULATORY"/>
    <property type="match status" value="1"/>
</dbReference>
<keyword evidence="10" id="KW-0238">DNA-binding</keyword>
<dbReference type="Gene3D" id="1.10.287.130">
    <property type="match status" value="1"/>
</dbReference>
<keyword evidence="9" id="KW-0805">Transcription regulation</keyword>
<dbReference type="FunFam" id="2.60.40.10:FF:000791">
    <property type="entry name" value="Two-component system sensor histidine kinase/response regulator"/>
    <property type="match status" value="1"/>
</dbReference>